<gene>
    <name evidence="4" type="ORF">B0I35DRAFT_425026</name>
</gene>
<evidence type="ECO:0000313" key="4">
    <source>
        <dbReference type="EMBL" id="KAH7324824.1"/>
    </source>
</evidence>
<accession>A0A8K0SZL3</accession>
<comment type="similarity">
    <text evidence="1">Belongs to the ustYa family.</text>
</comment>
<evidence type="ECO:0000256" key="1">
    <source>
        <dbReference type="ARBA" id="ARBA00035112"/>
    </source>
</evidence>
<keyword evidence="3" id="KW-0472">Membrane</keyword>
<dbReference type="InterPro" id="IPR021765">
    <property type="entry name" value="UstYa-like"/>
</dbReference>
<reference evidence="4" key="1">
    <citation type="journal article" date="2021" name="Nat. Commun.">
        <title>Genetic determinants of endophytism in the Arabidopsis root mycobiome.</title>
        <authorList>
            <person name="Mesny F."/>
            <person name="Miyauchi S."/>
            <person name="Thiergart T."/>
            <person name="Pickel B."/>
            <person name="Atanasova L."/>
            <person name="Karlsson M."/>
            <person name="Huettel B."/>
            <person name="Barry K.W."/>
            <person name="Haridas S."/>
            <person name="Chen C."/>
            <person name="Bauer D."/>
            <person name="Andreopoulos W."/>
            <person name="Pangilinan J."/>
            <person name="LaButti K."/>
            <person name="Riley R."/>
            <person name="Lipzen A."/>
            <person name="Clum A."/>
            <person name="Drula E."/>
            <person name="Henrissat B."/>
            <person name="Kohler A."/>
            <person name="Grigoriev I.V."/>
            <person name="Martin F.M."/>
            <person name="Hacquard S."/>
        </authorList>
    </citation>
    <scope>NUCLEOTIDE SEQUENCE</scope>
    <source>
        <strain evidence="4">MPI-CAGE-CH-0235</strain>
    </source>
</reference>
<feature type="transmembrane region" description="Helical" evidence="3">
    <location>
        <begin position="44"/>
        <end position="64"/>
    </location>
</feature>
<dbReference type="AlphaFoldDB" id="A0A8K0SZL3"/>
<dbReference type="EMBL" id="JAGPNK010000003">
    <property type="protein sequence ID" value="KAH7324824.1"/>
    <property type="molecule type" value="Genomic_DNA"/>
</dbReference>
<dbReference type="Proteomes" id="UP000813444">
    <property type="component" value="Unassembled WGS sequence"/>
</dbReference>
<feature type="region of interest" description="Disordered" evidence="2">
    <location>
        <begin position="1"/>
        <end position="42"/>
    </location>
</feature>
<sequence>MNKDWEAQQPLVGAPGSEASGSDVELASPPPEQNSPKQSSRRKVLRHLPAIAGVIFACLGSAWIGSHYSPYHSLDKECSAHTVQWSPVLRDVSISYRPQHFNGSFMHEDIYRKPGSKEVDEAWEALGVDYRPGIISKEDGLASGLTESFVQRADKYGGGFIVNVEGLHHLHCLNLLRKSLYFNYDRYKEMKHHAFQNDPYILQLHVTHCLDALRQVLMCNVDTGVLGQVWVHPKAPAAFPDFNTKHVCKNYKDVQAWAEKIQAPPTDELPEDYLAPPPGDIEEDIP</sequence>
<evidence type="ECO:0000313" key="5">
    <source>
        <dbReference type="Proteomes" id="UP000813444"/>
    </source>
</evidence>
<evidence type="ECO:0000256" key="3">
    <source>
        <dbReference type="SAM" id="Phobius"/>
    </source>
</evidence>
<keyword evidence="3" id="KW-1133">Transmembrane helix</keyword>
<feature type="region of interest" description="Disordered" evidence="2">
    <location>
        <begin position="262"/>
        <end position="286"/>
    </location>
</feature>
<comment type="caution">
    <text evidence="4">The sequence shown here is derived from an EMBL/GenBank/DDBJ whole genome shotgun (WGS) entry which is preliminary data.</text>
</comment>
<keyword evidence="5" id="KW-1185">Reference proteome</keyword>
<dbReference type="PANTHER" id="PTHR33365:SF13">
    <property type="entry name" value="TAT PATHWAY SIGNAL SEQUENCE"/>
    <property type="match status" value="1"/>
</dbReference>
<keyword evidence="3" id="KW-0812">Transmembrane</keyword>
<protein>
    <recommendedName>
        <fullName evidence="6">Tat pathway signal sequence</fullName>
    </recommendedName>
</protein>
<dbReference type="OrthoDB" id="3687641at2759"/>
<proteinExistence type="inferred from homology"/>
<evidence type="ECO:0000256" key="2">
    <source>
        <dbReference type="SAM" id="MobiDB-lite"/>
    </source>
</evidence>
<name>A0A8K0SZL3_9HYPO</name>
<dbReference type="GO" id="GO:0043386">
    <property type="term" value="P:mycotoxin biosynthetic process"/>
    <property type="evidence" value="ECO:0007669"/>
    <property type="project" value="InterPro"/>
</dbReference>
<dbReference type="PANTHER" id="PTHR33365">
    <property type="entry name" value="YALI0B05434P"/>
    <property type="match status" value="1"/>
</dbReference>
<organism evidence="4 5">
    <name type="scientific">Stachybotrys elegans</name>
    <dbReference type="NCBI Taxonomy" id="80388"/>
    <lineage>
        <taxon>Eukaryota</taxon>
        <taxon>Fungi</taxon>
        <taxon>Dikarya</taxon>
        <taxon>Ascomycota</taxon>
        <taxon>Pezizomycotina</taxon>
        <taxon>Sordariomycetes</taxon>
        <taxon>Hypocreomycetidae</taxon>
        <taxon>Hypocreales</taxon>
        <taxon>Stachybotryaceae</taxon>
        <taxon>Stachybotrys</taxon>
    </lineage>
</organism>
<dbReference type="Pfam" id="PF11807">
    <property type="entry name" value="UstYa"/>
    <property type="match status" value="1"/>
</dbReference>
<evidence type="ECO:0008006" key="6">
    <source>
        <dbReference type="Google" id="ProtNLM"/>
    </source>
</evidence>